<feature type="non-terminal residue" evidence="1">
    <location>
        <position position="265"/>
    </location>
</feature>
<reference evidence="1" key="1">
    <citation type="journal article" date="2014" name="Front. Microbiol.">
        <title>High frequency of phylogenetically diverse reductive dehalogenase-homologous genes in deep subseafloor sedimentary metagenomes.</title>
        <authorList>
            <person name="Kawai M."/>
            <person name="Futagami T."/>
            <person name="Toyoda A."/>
            <person name="Takaki Y."/>
            <person name="Nishi S."/>
            <person name="Hori S."/>
            <person name="Arai W."/>
            <person name="Tsubouchi T."/>
            <person name="Morono Y."/>
            <person name="Uchiyama I."/>
            <person name="Ito T."/>
            <person name="Fujiyama A."/>
            <person name="Inagaki F."/>
            <person name="Takami H."/>
        </authorList>
    </citation>
    <scope>NUCLEOTIDE SEQUENCE</scope>
    <source>
        <strain evidence="1">Expedition CK06-06</strain>
    </source>
</reference>
<dbReference type="EMBL" id="BARW01015069">
    <property type="protein sequence ID" value="GAI83294.1"/>
    <property type="molecule type" value="Genomic_DNA"/>
</dbReference>
<organism evidence="1">
    <name type="scientific">marine sediment metagenome</name>
    <dbReference type="NCBI Taxonomy" id="412755"/>
    <lineage>
        <taxon>unclassified sequences</taxon>
        <taxon>metagenomes</taxon>
        <taxon>ecological metagenomes</taxon>
    </lineage>
</organism>
<proteinExistence type="predicted"/>
<dbReference type="AlphaFoldDB" id="X1TTC5"/>
<evidence type="ECO:0000313" key="1">
    <source>
        <dbReference type="EMBL" id="GAI83294.1"/>
    </source>
</evidence>
<gene>
    <name evidence="1" type="ORF">S12H4_26540</name>
</gene>
<name>X1TTC5_9ZZZZ</name>
<comment type="caution">
    <text evidence="1">The sequence shown here is derived from an EMBL/GenBank/DDBJ whole genome shotgun (WGS) entry which is preliminary data.</text>
</comment>
<sequence length="265" mass="30680">MLEGFYRFLDNIANEAQVATNDMHLSSQEKKIIFFYLVLGWNLSNMLIIVVSSSDEDRSGLLSYKPLEYKAVLENVLWQYGWGGDRNKAFSIIRNALLPKLNSILRRLRIPGSRYEGPDSWDEPHNEERQLLQIGLLNALELATGQNLITILPDVRKGELSNTMVKVVRNYSDRQKREAEKVIGIGIIPKWRRKGMSKNEIEEYKKLPKEVPDYEVQVGEDLISTTKLASDKETFKQYFTDEAEENRKAHIKEKINLYKEKANLT</sequence>
<protein>
    <submittedName>
        <fullName evidence="1">Uncharacterized protein</fullName>
    </submittedName>
</protein>
<accession>X1TTC5</accession>